<comment type="caution">
    <text evidence="1">The sequence shown here is derived from an EMBL/GenBank/DDBJ whole genome shotgun (WGS) entry which is preliminary data.</text>
</comment>
<dbReference type="AlphaFoldDB" id="A0A4R5FDW4"/>
<dbReference type="Proteomes" id="UP000295136">
    <property type="component" value="Unassembled WGS sequence"/>
</dbReference>
<organism evidence="1 2">
    <name type="scientific">Nonomuraea mesophila</name>
    <dbReference type="NCBI Taxonomy" id="2530382"/>
    <lineage>
        <taxon>Bacteria</taxon>
        <taxon>Bacillati</taxon>
        <taxon>Actinomycetota</taxon>
        <taxon>Actinomycetes</taxon>
        <taxon>Streptosporangiales</taxon>
        <taxon>Streptosporangiaceae</taxon>
        <taxon>Nonomuraea</taxon>
    </lineage>
</organism>
<dbReference type="RefSeq" id="WP_132632218.1">
    <property type="nucleotide sequence ID" value="NZ_SMLD01000057.1"/>
</dbReference>
<dbReference type="InterPro" id="IPR028956">
    <property type="entry name" value="Imm51"/>
</dbReference>
<keyword evidence="2" id="KW-1185">Reference proteome</keyword>
<dbReference type="Pfam" id="PF15595">
    <property type="entry name" value="Imm51"/>
    <property type="match status" value="1"/>
</dbReference>
<proteinExistence type="predicted"/>
<evidence type="ECO:0008006" key="3">
    <source>
        <dbReference type="Google" id="ProtNLM"/>
    </source>
</evidence>
<gene>
    <name evidence="1" type="ORF">E1295_22105</name>
</gene>
<name>A0A4R5FDW4_9ACTN</name>
<accession>A0A4R5FDW4</accession>
<sequence>MNPLKLLETTPGTFSLLLDAGTTQVDELIEESGHEPNGYFWEGVARFLVSTEAPTLKERFEYDSEGGMFCACGDDREALQDLAELMSAVATDETRLRGLIAAAEAAGFEFDD</sequence>
<evidence type="ECO:0000313" key="1">
    <source>
        <dbReference type="EMBL" id="TDE47937.1"/>
    </source>
</evidence>
<protein>
    <recommendedName>
        <fullName evidence="3">Immunity protein 51</fullName>
    </recommendedName>
</protein>
<dbReference type="EMBL" id="SMLD01000057">
    <property type="protein sequence ID" value="TDE47937.1"/>
    <property type="molecule type" value="Genomic_DNA"/>
</dbReference>
<reference evidence="1 2" key="1">
    <citation type="submission" date="2019-03" db="EMBL/GenBank/DDBJ databases">
        <title>Draft genome sequences of novel Actinobacteria.</title>
        <authorList>
            <person name="Sahin N."/>
            <person name="Ay H."/>
            <person name="Saygin H."/>
        </authorList>
    </citation>
    <scope>NUCLEOTIDE SEQUENCE [LARGE SCALE GENOMIC DNA]</scope>
    <source>
        <strain evidence="1 2">6K102</strain>
    </source>
</reference>
<evidence type="ECO:0000313" key="2">
    <source>
        <dbReference type="Proteomes" id="UP000295136"/>
    </source>
</evidence>